<sequence>MKTPDFKISTLALAIVATMGAVSTSAAIAQEEEAQEQERFETIAVTGSRIARAEESGSPVQVLTADELNIRGALSLGEILQELPSVGASLNSNGTAGTSHGTASLNLRNLGENRSLVLVNGQRWVNGAGTRGFRDFVDLNTIPSIMINRVEVLQDGATAIYGADAIAGVVNMYTHRDFVGTQVKAYYGESSRGDRESVNFDLLHGTDIGDSNLMIALSYADQKPIFSQDRSLTAVPLNGLSFGTREGVIRAPQLQDLYDFDTTPGITRDPGADGMNPDNWRQITAADRYNRWDNNYVMGPSTRTALFAQYLVPYEQFNMRVEALYNRRESDQQFSPAPPAIFGNQGFFIPNNPTVNPFGVELSGNSFRIDNYFDDLGPRVNAQTVDTVRVGLGFDGYINADWDWDAFVSYARNRAEFVSNHQINLDNLALGLRACDTTGLSGTIEAAQGCVPVNIFNDLTPEMADYIRFTGRDTNESRQTNANFNVTGLLTDLPAGELRMAAGVEYRKEEGIDTPDDFINSPAEIVTGNRTSSAPRTGTRGEYDLYEGYAEFSIPLLADRQGIDMLELTAAGRYSNYSTFGSTFNTKFGLNWRVNDDIMFRGTFAEGFRAPSVLELFEGQRSTFSPVADPCSGGANLPGCTGVPSDYVQGETQVPTTVGGNQDLQPETSENISVGFVYTPEALRGFSLTFDYYDIQIEDTISTFGAQNLVNLCANTGRNCGVITRASNGEITNINDGPVNLNSTSVRGFDVVSRYNFDTDIGNWDVMLSVSKLEEFKETSTLADGSTVEDDRTGRAILRAAYPEWRSNLNVQWRRNSWYANYSWRHIGSTNELFQGEDRSIGSVFYHNAAVAYDFSNGLTARFGVNNITDKQPPASRVNININFDINTYNPVGRFSYVQLVYNF</sequence>
<dbReference type="Gene3D" id="2.170.130.10">
    <property type="entry name" value="TonB-dependent receptor, plug domain"/>
    <property type="match status" value="1"/>
</dbReference>
<feature type="domain" description="TonB-dependent receptor-like beta-barrel" evidence="11">
    <location>
        <begin position="342"/>
        <end position="868"/>
    </location>
</feature>
<dbReference type="PANTHER" id="PTHR47234:SF2">
    <property type="entry name" value="TONB-DEPENDENT RECEPTOR"/>
    <property type="match status" value="1"/>
</dbReference>
<keyword evidence="10" id="KW-0732">Signal</keyword>
<evidence type="ECO:0000256" key="7">
    <source>
        <dbReference type="ARBA" id="ARBA00023237"/>
    </source>
</evidence>
<evidence type="ECO:0000313" key="14">
    <source>
        <dbReference type="Proteomes" id="UP000288405"/>
    </source>
</evidence>
<dbReference type="InterPro" id="IPR000531">
    <property type="entry name" value="Beta-barrel_TonB"/>
</dbReference>
<evidence type="ECO:0000313" key="13">
    <source>
        <dbReference type="EMBL" id="RUO32908.1"/>
    </source>
</evidence>
<keyword evidence="7 8" id="KW-0998">Cell outer membrane</keyword>
<reference evidence="13 14" key="1">
    <citation type="journal article" date="2011" name="Front. Microbiol.">
        <title>Genomic signatures of strain selection and enhancement in Bacillus atrophaeus var. globigii, a historical biowarfare simulant.</title>
        <authorList>
            <person name="Gibbons H.S."/>
            <person name="Broomall S.M."/>
            <person name="McNew L.A."/>
            <person name="Daligault H."/>
            <person name="Chapman C."/>
            <person name="Bruce D."/>
            <person name="Karavis M."/>
            <person name="Krepps M."/>
            <person name="McGregor P.A."/>
            <person name="Hong C."/>
            <person name="Park K.H."/>
            <person name="Akmal A."/>
            <person name="Feldman A."/>
            <person name="Lin J.S."/>
            <person name="Chang W.E."/>
            <person name="Higgs B.W."/>
            <person name="Demirev P."/>
            <person name="Lindquist J."/>
            <person name="Liem A."/>
            <person name="Fochler E."/>
            <person name="Read T.D."/>
            <person name="Tapia R."/>
            <person name="Johnson S."/>
            <person name="Bishop-Lilly K.A."/>
            <person name="Detter C."/>
            <person name="Han C."/>
            <person name="Sozhamannan S."/>
            <person name="Rosenzweig C.N."/>
            <person name="Skowronski E.W."/>
        </authorList>
    </citation>
    <scope>NUCLEOTIDE SEQUENCE [LARGE SCALE GENOMIC DNA]</scope>
    <source>
        <strain evidence="13 14">GYP-17</strain>
    </source>
</reference>
<dbReference type="InterPro" id="IPR012910">
    <property type="entry name" value="Plug_dom"/>
</dbReference>
<evidence type="ECO:0000256" key="5">
    <source>
        <dbReference type="ARBA" id="ARBA00023077"/>
    </source>
</evidence>
<accession>A0A432WGK3</accession>
<evidence type="ECO:0000256" key="3">
    <source>
        <dbReference type="ARBA" id="ARBA00022452"/>
    </source>
</evidence>
<comment type="subcellular location">
    <subcellularLocation>
        <location evidence="1 8">Cell outer membrane</location>
        <topology evidence="1 8">Multi-pass membrane protein</topology>
    </subcellularLocation>
</comment>
<feature type="chain" id="PRO_5019264769" evidence="10">
    <location>
        <begin position="30"/>
        <end position="904"/>
    </location>
</feature>
<keyword evidence="4 8" id="KW-0812">Transmembrane</keyword>
<comment type="caution">
    <text evidence="13">The sequence shown here is derived from an EMBL/GenBank/DDBJ whole genome shotgun (WGS) entry which is preliminary data.</text>
</comment>
<comment type="similarity">
    <text evidence="8 9">Belongs to the TonB-dependent receptor family.</text>
</comment>
<evidence type="ECO:0000259" key="11">
    <source>
        <dbReference type="Pfam" id="PF00593"/>
    </source>
</evidence>
<gene>
    <name evidence="13" type="ORF">CWE11_07565</name>
</gene>
<dbReference type="Pfam" id="PF00593">
    <property type="entry name" value="TonB_dep_Rec_b-barrel"/>
    <property type="match status" value="1"/>
</dbReference>
<keyword evidence="2 8" id="KW-0813">Transport</keyword>
<dbReference type="PANTHER" id="PTHR47234">
    <property type="match status" value="1"/>
</dbReference>
<dbReference type="Proteomes" id="UP000288405">
    <property type="component" value="Unassembled WGS sequence"/>
</dbReference>
<keyword evidence="6 8" id="KW-0472">Membrane</keyword>
<feature type="domain" description="TonB-dependent receptor plug" evidence="12">
    <location>
        <begin position="54"/>
        <end position="169"/>
    </location>
</feature>
<evidence type="ECO:0000259" key="12">
    <source>
        <dbReference type="Pfam" id="PF07715"/>
    </source>
</evidence>
<dbReference type="EMBL" id="PIPM01000006">
    <property type="protein sequence ID" value="RUO32908.1"/>
    <property type="molecule type" value="Genomic_DNA"/>
</dbReference>
<organism evidence="13 14">
    <name type="scientific">Aliidiomarina sanyensis</name>
    <dbReference type="NCBI Taxonomy" id="1249555"/>
    <lineage>
        <taxon>Bacteria</taxon>
        <taxon>Pseudomonadati</taxon>
        <taxon>Pseudomonadota</taxon>
        <taxon>Gammaproteobacteria</taxon>
        <taxon>Alteromonadales</taxon>
        <taxon>Idiomarinaceae</taxon>
        <taxon>Aliidiomarina</taxon>
    </lineage>
</organism>
<evidence type="ECO:0000256" key="10">
    <source>
        <dbReference type="SAM" id="SignalP"/>
    </source>
</evidence>
<dbReference type="InterPro" id="IPR039426">
    <property type="entry name" value="TonB-dep_rcpt-like"/>
</dbReference>
<dbReference type="Pfam" id="PF07715">
    <property type="entry name" value="Plug"/>
    <property type="match status" value="1"/>
</dbReference>
<dbReference type="PROSITE" id="PS52016">
    <property type="entry name" value="TONB_DEPENDENT_REC_3"/>
    <property type="match status" value="1"/>
</dbReference>
<keyword evidence="3 8" id="KW-1134">Transmembrane beta strand</keyword>
<dbReference type="OrthoDB" id="176248at2"/>
<keyword evidence="13" id="KW-0675">Receptor</keyword>
<dbReference type="SUPFAM" id="SSF56935">
    <property type="entry name" value="Porins"/>
    <property type="match status" value="1"/>
</dbReference>
<dbReference type="Gene3D" id="2.40.170.20">
    <property type="entry name" value="TonB-dependent receptor, beta-barrel domain"/>
    <property type="match status" value="1"/>
</dbReference>
<dbReference type="InterPro" id="IPR036942">
    <property type="entry name" value="Beta-barrel_TonB_sf"/>
</dbReference>
<evidence type="ECO:0000256" key="8">
    <source>
        <dbReference type="PROSITE-ProRule" id="PRU01360"/>
    </source>
</evidence>
<keyword evidence="5 9" id="KW-0798">TonB box</keyword>
<protein>
    <submittedName>
        <fullName evidence="13">TonB-dependent receptor</fullName>
    </submittedName>
</protein>
<evidence type="ECO:0000256" key="1">
    <source>
        <dbReference type="ARBA" id="ARBA00004571"/>
    </source>
</evidence>
<name>A0A432WGK3_9GAMM</name>
<dbReference type="AlphaFoldDB" id="A0A432WGK3"/>
<dbReference type="GO" id="GO:0009279">
    <property type="term" value="C:cell outer membrane"/>
    <property type="evidence" value="ECO:0007669"/>
    <property type="project" value="UniProtKB-SubCell"/>
</dbReference>
<evidence type="ECO:0000256" key="2">
    <source>
        <dbReference type="ARBA" id="ARBA00022448"/>
    </source>
</evidence>
<feature type="signal peptide" evidence="10">
    <location>
        <begin position="1"/>
        <end position="29"/>
    </location>
</feature>
<dbReference type="CDD" id="cd01347">
    <property type="entry name" value="ligand_gated_channel"/>
    <property type="match status" value="1"/>
</dbReference>
<proteinExistence type="inferred from homology"/>
<evidence type="ECO:0000256" key="6">
    <source>
        <dbReference type="ARBA" id="ARBA00023136"/>
    </source>
</evidence>
<dbReference type="InterPro" id="IPR037066">
    <property type="entry name" value="Plug_dom_sf"/>
</dbReference>
<evidence type="ECO:0000256" key="4">
    <source>
        <dbReference type="ARBA" id="ARBA00022692"/>
    </source>
</evidence>
<evidence type="ECO:0000256" key="9">
    <source>
        <dbReference type="RuleBase" id="RU003357"/>
    </source>
</evidence>
<keyword evidence="14" id="KW-1185">Reference proteome</keyword>